<accession>A0ABV7LRX3</accession>
<dbReference type="Gene3D" id="3.90.470.20">
    <property type="entry name" value="4'-phosphopantetheinyl transferase domain"/>
    <property type="match status" value="1"/>
</dbReference>
<comment type="caution">
    <text evidence="3">The sequence shown here is derived from an EMBL/GenBank/DDBJ whole genome shotgun (WGS) entry which is preliminary data.</text>
</comment>
<evidence type="ECO:0000256" key="1">
    <source>
        <dbReference type="ARBA" id="ARBA00022679"/>
    </source>
</evidence>
<protein>
    <submittedName>
        <fullName evidence="3">4'-phosphopantetheinyl transferase family protein</fullName>
    </submittedName>
</protein>
<dbReference type="RefSeq" id="WP_386775345.1">
    <property type="nucleotide sequence ID" value="NZ_JBHRUG010000029.1"/>
</dbReference>
<evidence type="ECO:0000313" key="4">
    <source>
        <dbReference type="Proteomes" id="UP001595579"/>
    </source>
</evidence>
<dbReference type="Pfam" id="PF01648">
    <property type="entry name" value="ACPS"/>
    <property type="match status" value="1"/>
</dbReference>
<gene>
    <name evidence="3" type="ORF">ACFOEV_15025</name>
</gene>
<evidence type="ECO:0000313" key="3">
    <source>
        <dbReference type="EMBL" id="MFC3284911.1"/>
    </source>
</evidence>
<reference evidence="4" key="1">
    <citation type="journal article" date="2019" name="Int. J. Syst. Evol. Microbiol.">
        <title>The Global Catalogue of Microorganisms (GCM) 10K type strain sequencing project: providing services to taxonomists for standard genome sequencing and annotation.</title>
        <authorList>
            <consortium name="The Broad Institute Genomics Platform"/>
            <consortium name="The Broad Institute Genome Sequencing Center for Infectious Disease"/>
            <person name="Wu L."/>
            <person name="Ma J."/>
        </authorList>
    </citation>
    <scope>NUCLEOTIDE SEQUENCE [LARGE SCALE GENOMIC DNA]</scope>
    <source>
        <strain evidence="4">CECT 7698</strain>
    </source>
</reference>
<dbReference type="EMBL" id="JBHRUG010000029">
    <property type="protein sequence ID" value="MFC3284911.1"/>
    <property type="molecule type" value="Genomic_DNA"/>
</dbReference>
<dbReference type="Proteomes" id="UP001595579">
    <property type="component" value="Unassembled WGS sequence"/>
</dbReference>
<keyword evidence="1 3" id="KW-0808">Transferase</keyword>
<proteinExistence type="predicted"/>
<sequence length="198" mass="21668">MTARLDLLLAQAPAGSSGACLSRLGRELLSRLAARHGLDCPLADWSPRGRGAPQHPALPSPWQACLSHRGQRVVAGLATIPVGIDLEHARARHASRLASLVDLLPEPEVRRTIHAAARPQAAFYRAWTLHEALYKLASLNGERPTGVFATRLARLVPHGDAHAWLWQTDDWTLTIAAYVPTLTIHILPDISLTKHEWA</sequence>
<dbReference type="InterPro" id="IPR037143">
    <property type="entry name" value="4-PPantetheinyl_Trfase_dom_sf"/>
</dbReference>
<dbReference type="PROSITE" id="PS51257">
    <property type="entry name" value="PROKAR_LIPOPROTEIN"/>
    <property type="match status" value="1"/>
</dbReference>
<organism evidence="3 4">
    <name type="scientific">Litchfieldella rifensis</name>
    <dbReference type="NCBI Taxonomy" id="762643"/>
    <lineage>
        <taxon>Bacteria</taxon>
        <taxon>Pseudomonadati</taxon>
        <taxon>Pseudomonadota</taxon>
        <taxon>Gammaproteobacteria</taxon>
        <taxon>Oceanospirillales</taxon>
        <taxon>Halomonadaceae</taxon>
        <taxon>Litchfieldella</taxon>
    </lineage>
</organism>
<dbReference type="GO" id="GO:0016740">
    <property type="term" value="F:transferase activity"/>
    <property type="evidence" value="ECO:0007669"/>
    <property type="project" value="UniProtKB-KW"/>
</dbReference>
<evidence type="ECO:0000259" key="2">
    <source>
        <dbReference type="Pfam" id="PF01648"/>
    </source>
</evidence>
<dbReference type="InterPro" id="IPR008278">
    <property type="entry name" value="4-PPantetheinyl_Trfase_dom"/>
</dbReference>
<dbReference type="SUPFAM" id="SSF56214">
    <property type="entry name" value="4'-phosphopantetheinyl transferase"/>
    <property type="match status" value="1"/>
</dbReference>
<keyword evidence="4" id="KW-1185">Reference proteome</keyword>
<name>A0ABV7LRX3_9GAMM</name>
<feature type="domain" description="4'-phosphopantetheinyl transferase" evidence="2">
    <location>
        <begin position="81"/>
        <end position="138"/>
    </location>
</feature>